<evidence type="ECO:0000313" key="2">
    <source>
        <dbReference type="EMBL" id="SFH64954.1"/>
    </source>
</evidence>
<dbReference type="Proteomes" id="UP000533017">
    <property type="component" value="Unassembled WGS sequence"/>
</dbReference>
<name>A0A1I3BRM4_9ACTN</name>
<dbReference type="InterPro" id="IPR011747">
    <property type="entry name" value="CHP02241"/>
</dbReference>
<dbReference type="PANTHER" id="PTHR38009">
    <property type="entry name" value="CONSERVED HYPOTHETICAL PHAGE TAIL PROTEIN"/>
    <property type="match status" value="1"/>
</dbReference>
<gene>
    <name evidence="1" type="ORF">FHR37_002611</name>
    <name evidence="2" type="ORF">SAMN05421678_12629</name>
</gene>
<dbReference type="EMBL" id="FOOI01000026">
    <property type="protein sequence ID" value="SFH64954.1"/>
    <property type="molecule type" value="Genomic_DNA"/>
</dbReference>
<dbReference type="GO" id="GO:0005198">
    <property type="term" value="F:structural molecule activity"/>
    <property type="evidence" value="ECO:0007669"/>
    <property type="project" value="InterPro"/>
</dbReference>
<reference evidence="2 3" key="1">
    <citation type="submission" date="2016-10" db="EMBL/GenBank/DDBJ databases">
        <authorList>
            <person name="de Groot N.N."/>
        </authorList>
    </citation>
    <scope>NUCLEOTIDE SEQUENCE [LARGE SCALE GENOMIC DNA]</scope>
    <source>
        <strain evidence="2 3">CPCC 202808</strain>
    </source>
</reference>
<evidence type="ECO:0000313" key="3">
    <source>
        <dbReference type="Proteomes" id="UP000199052"/>
    </source>
</evidence>
<evidence type="ECO:0000313" key="4">
    <source>
        <dbReference type="Proteomes" id="UP000533017"/>
    </source>
</evidence>
<dbReference type="InterPro" id="IPR010667">
    <property type="entry name" value="Phage_T4_Gp19"/>
</dbReference>
<evidence type="ECO:0000313" key="1">
    <source>
        <dbReference type="EMBL" id="NYH83760.1"/>
    </source>
</evidence>
<dbReference type="Proteomes" id="UP000199052">
    <property type="component" value="Unassembled WGS sequence"/>
</dbReference>
<dbReference type="PANTHER" id="PTHR38009:SF1">
    <property type="entry name" value="CONSERVED HYPOTHETICAL PHAGE TAIL PROTEIN"/>
    <property type="match status" value="1"/>
</dbReference>
<keyword evidence="4" id="KW-1185">Reference proteome</keyword>
<dbReference type="RefSeq" id="WP_092890160.1">
    <property type="nucleotide sequence ID" value="NZ_FOOI01000026.1"/>
</dbReference>
<dbReference type="STRING" id="504797.SAMN05421678_12629"/>
<proteinExistence type="predicted"/>
<reference evidence="1 4" key="2">
    <citation type="submission" date="2020-07" db="EMBL/GenBank/DDBJ databases">
        <title>Sequencing the genomes of 1000 actinobacteria strains.</title>
        <authorList>
            <person name="Klenk H.-P."/>
        </authorList>
    </citation>
    <scope>NUCLEOTIDE SEQUENCE [LARGE SCALE GENOMIC DNA]</scope>
    <source>
        <strain evidence="1 4">DSM 45117</strain>
    </source>
</reference>
<dbReference type="EMBL" id="JACBZA010000001">
    <property type="protein sequence ID" value="NYH83760.1"/>
    <property type="molecule type" value="Genomic_DNA"/>
</dbReference>
<dbReference type="OrthoDB" id="9799891at2"/>
<sequence length="177" mass="19271">MTAERPITAANFVVRLVETASPVSAVLSSILPAPDTGFSECSGLEATMAVDEYAEGGRNTGVLKFPGRVRHPNLKLRRGVTSSLDLWQWHEDFLRGRGRRRDGIIQLRNDDGDVVRSWRFQRGIPVRWAGPPVNALGSQIAIEELEIAHEGLIVRSLGVAGEIAATISSVAESFGRL</sequence>
<protein>
    <submittedName>
        <fullName evidence="2">Conserved hypothetical phage tail region protein</fullName>
    </submittedName>
    <submittedName>
        <fullName evidence="1">Phage tail-like protein</fullName>
    </submittedName>
</protein>
<dbReference type="Pfam" id="PF06841">
    <property type="entry name" value="Phage_T4_gp19"/>
    <property type="match status" value="1"/>
</dbReference>
<dbReference type="AlphaFoldDB" id="A0A1I3BRM4"/>
<dbReference type="NCBIfam" id="TIGR02241">
    <property type="entry name" value="conserved hypothetical phage tail region protein"/>
    <property type="match status" value="1"/>
</dbReference>
<accession>A0A1I3BRM4</accession>
<organism evidence="2 3">
    <name type="scientific">Actinopolymorpha cephalotaxi</name>
    <dbReference type="NCBI Taxonomy" id="504797"/>
    <lineage>
        <taxon>Bacteria</taxon>
        <taxon>Bacillati</taxon>
        <taxon>Actinomycetota</taxon>
        <taxon>Actinomycetes</taxon>
        <taxon>Propionibacteriales</taxon>
        <taxon>Actinopolymorphaceae</taxon>
        <taxon>Actinopolymorpha</taxon>
    </lineage>
</organism>